<keyword evidence="11" id="KW-1185">Reference proteome</keyword>
<dbReference type="RefSeq" id="WP_407143572.1">
    <property type="nucleotide sequence ID" value="NZ_JBGQQK010000003.1"/>
</dbReference>
<dbReference type="SUPFAM" id="SSF53335">
    <property type="entry name" value="S-adenosyl-L-methionine-dependent methyltransferases"/>
    <property type="match status" value="1"/>
</dbReference>
<protein>
    <recommendedName>
        <fullName evidence="1">site-specific DNA-methyltransferase (adenine-specific)</fullName>
        <ecNumber evidence="1">2.1.1.72</ecNumber>
    </recommendedName>
</protein>
<keyword evidence="3" id="KW-0808">Transferase</keyword>
<proteinExistence type="predicted"/>
<organism evidence="10 11">
    <name type="scientific">Marinilactibacillus psychrotolerans</name>
    <dbReference type="NCBI Taxonomy" id="191770"/>
    <lineage>
        <taxon>Bacteria</taxon>
        <taxon>Bacillati</taxon>
        <taxon>Bacillota</taxon>
        <taxon>Bacilli</taxon>
        <taxon>Lactobacillales</taxon>
        <taxon>Carnobacteriaceae</taxon>
        <taxon>Marinilactibacillus</taxon>
    </lineage>
</organism>
<comment type="catalytic activity">
    <reaction evidence="4">
        <text>a 2'-deoxyadenosine in DNA + S-adenosyl-L-methionine = an N(6)-methyl-2'-deoxyadenosine in DNA + S-adenosyl-L-homocysteine + H(+)</text>
        <dbReference type="Rhea" id="RHEA:15197"/>
        <dbReference type="Rhea" id="RHEA-COMP:12418"/>
        <dbReference type="Rhea" id="RHEA-COMP:12419"/>
        <dbReference type="ChEBI" id="CHEBI:15378"/>
        <dbReference type="ChEBI" id="CHEBI:57856"/>
        <dbReference type="ChEBI" id="CHEBI:59789"/>
        <dbReference type="ChEBI" id="CHEBI:90615"/>
        <dbReference type="ChEBI" id="CHEBI:90616"/>
        <dbReference type="EC" id="2.1.1.72"/>
    </reaction>
</comment>
<evidence type="ECO:0000313" key="11">
    <source>
        <dbReference type="Proteomes" id="UP001625374"/>
    </source>
</evidence>
<feature type="domain" description="MmeI-like helicase spacer" evidence="6">
    <location>
        <begin position="180"/>
        <end position="256"/>
    </location>
</feature>
<dbReference type="PANTHER" id="PTHR33841">
    <property type="entry name" value="DNA METHYLTRANSFERASE YEEA-RELATED"/>
    <property type="match status" value="1"/>
</dbReference>
<evidence type="ECO:0000259" key="6">
    <source>
        <dbReference type="Pfam" id="PF20465"/>
    </source>
</evidence>
<feature type="domain" description="MmeI-like N-terminal" evidence="5">
    <location>
        <begin position="12"/>
        <end position="173"/>
    </location>
</feature>
<keyword evidence="2 10" id="KW-0489">Methyltransferase</keyword>
<dbReference type="GO" id="GO:0008168">
    <property type="term" value="F:methyltransferase activity"/>
    <property type="evidence" value="ECO:0007669"/>
    <property type="project" value="UniProtKB-KW"/>
</dbReference>
<dbReference type="Pfam" id="PF20465">
    <property type="entry name" value="MmeI_hel"/>
    <property type="match status" value="1"/>
</dbReference>
<dbReference type="InterPro" id="IPR046820">
    <property type="entry name" value="MmeI_TRD"/>
</dbReference>
<dbReference type="Gene3D" id="3.40.50.150">
    <property type="entry name" value="Vaccinia Virus protein VP39"/>
    <property type="match status" value="1"/>
</dbReference>
<dbReference type="Proteomes" id="UP001625374">
    <property type="component" value="Unassembled WGS sequence"/>
</dbReference>
<name>A0ABW8UGJ3_9LACT</name>
<evidence type="ECO:0000259" key="9">
    <source>
        <dbReference type="Pfam" id="PF20473"/>
    </source>
</evidence>
<dbReference type="PANTHER" id="PTHR33841:SF1">
    <property type="entry name" value="DNA METHYLTRANSFERASE A"/>
    <property type="match status" value="1"/>
</dbReference>
<dbReference type="GO" id="GO:0032259">
    <property type="term" value="P:methylation"/>
    <property type="evidence" value="ECO:0007669"/>
    <property type="project" value="UniProtKB-KW"/>
</dbReference>
<dbReference type="Pfam" id="PF20467">
    <property type="entry name" value="MmeI_C"/>
    <property type="match status" value="1"/>
</dbReference>
<dbReference type="Pfam" id="PF20464">
    <property type="entry name" value="MmeI_N"/>
    <property type="match status" value="1"/>
</dbReference>
<dbReference type="InterPro" id="IPR046818">
    <property type="entry name" value="MmeI_C"/>
</dbReference>
<dbReference type="Pfam" id="PF20466">
    <property type="entry name" value="MmeI_TRD"/>
    <property type="match status" value="1"/>
</dbReference>
<evidence type="ECO:0000259" key="8">
    <source>
        <dbReference type="Pfam" id="PF20467"/>
    </source>
</evidence>
<dbReference type="EC" id="2.1.1.72" evidence="1"/>
<evidence type="ECO:0000256" key="4">
    <source>
        <dbReference type="ARBA" id="ARBA00047942"/>
    </source>
</evidence>
<reference evidence="10 11" key="1">
    <citation type="submission" date="2024-08" db="EMBL/GenBank/DDBJ databases">
        <authorList>
            <person name="Arias E."/>
        </authorList>
    </citation>
    <scope>NUCLEOTIDE SEQUENCE [LARGE SCALE GENOMIC DNA]</scope>
    <source>
        <strain evidence="10 11">FAM 24106</strain>
    </source>
</reference>
<feature type="domain" description="MmeI-like target recognition" evidence="7">
    <location>
        <begin position="622"/>
        <end position="825"/>
    </location>
</feature>
<evidence type="ECO:0000256" key="3">
    <source>
        <dbReference type="ARBA" id="ARBA00022679"/>
    </source>
</evidence>
<dbReference type="InterPro" id="IPR050953">
    <property type="entry name" value="N4_N6_ade-DNA_methylase"/>
</dbReference>
<dbReference type="PRINTS" id="PR00507">
    <property type="entry name" value="N12N6MTFRASE"/>
</dbReference>
<accession>A0ABW8UGJ3</accession>
<dbReference type="Pfam" id="PF20473">
    <property type="entry name" value="MmeI_Mtase"/>
    <property type="match status" value="1"/>
</dbReference>
<dbReference type="InterPro" id="IPR029063">
    <property type="entry name" value="SAM-dependent_MTases_sf"/>
</dbReference>
<evidence type="ECO:0000259" key="7">
    <source>
        <dbReference type="Pfam" id="PF20466"/>
    </source>
</evidence>
<dbReference type="InterPro" id="IPR046816">
    <property type="entry name" value="MmeI_Mtase"/>
</dbReference>
<feature type="domain" description="MmeI-like C-terminal" evidence="8">
    <location>
        <begin position="827"/>
        <end position="904"/>
    </location>
</feature>
<evidence type="ECO:0000313" key="10">
    <source>
        <dbReference type="EMBL" id="MFL2101927.1"/>
    </source>
</evidence>
<evidence type="ECO:0000259" key="5">
    <source>
        <dbReference type="Pfam" id="PF20464"/>
    </source>
</evidence>
<evidence type="ECO:0000256" key="1">
    <source>
        <dbReference type="ARBA" id="ARBA00011900"/>
    </source>
</evidence>
<dbReference type="InterPro" id="IPR002052">
    <property type="entry name" value="DNA_methylase_N6_adenine_CS"/>
</dbReference>
<dbReference type="InterPro" id="IPR046817">
    <property type="entry name" value="MmeI_N"/>
</dbReference>
<feature type="domain" description="MmeI-like DNA-methyltransferase" evidence="9">
    <location>
        <begin position="340"/>
        <end position="604"/>
    </location>
</feature>
<dbReference type="EMBL" id="JBGQQK010000003">
    <property type="protein sequence ID" value="MFL2101927.1"/>
    <property type="molecule type" value="Genomic_DNA"/>
</dbReference>
<sequence>MPVLSWDEIRNRAMHFQNEWRNETNENAEAKTFWNDFFNVFGISRRRVATFEEAVKIDGNTKFVDLLWKGTLLVEHKSKGKNLDRAYDQATNYFRGIKDRDLPQYVLVSDFARFRLYDLDNDTIHQFKLEDLYKNVQLFSFIAGYEQQEIKSQDPVNIKAAEMMGKIHDSLEDINYTGNDLDTLLVRLVFCLFADDTGIFNKGLFKDFIQDNTNEDGTDLAFKLQYLFEILDTPAEQRIVDDSIYNEFPYVNGSLFNERLKTAVFNAEMREILLECSRLDWGKISPAIFGSLFQSAMNKDKRRTLGAHYTSEENIMKVIQPLFLDELKEEFLGIKKRKRNKLQLLEYFQRKLSGLTFFDPACGSGNFLILAYREIRELELSVLKEINYTKYGVESYQLDLSLDFNDIIKCNVDQFYGIEIDSFSAQIAQVALWIVDHQMNIEASLYFGASFARLPLSEHANIANENSLEVNWVNILDPRNCDYILGNPPFVGATYQTKEQKKDIKKIFNNVSKSAKLDYVSCWFMLASRYIYQSNIKTAFVSTNSISQGEQLVTLWNELFKYNINIIFAHKTFEWSNNAKGNAKIHCVIIGFVSGEYSKEKKLYDDNNMTLAKNISPYLIDSPTVLITSRRKPISNIPEVRFGSMPRDGGNLVLTPEEKEEFITQEPITKKWIKPYVGSRELINKGERYCLWLVNASPSEINSSKLVTERINKVREFRLASKAKETRKFAQTPSIFCQIAQPESNYIAIPKTSSSKREYVPIEFLNKEVIGSDLIFIIPGNNLALFGILHSKMHNVWLKNVCGRLKSDYRYSKDIVYNNFPFPSLSTEQKKQIEKLVIDILETRKKYEDSTLADLYNPITMPLSLLKIHQKLDKSVEKAYRNKKFERNTDRLSYLFKLYEKMTKNG</sequence>
<dbReference type="PROSITE" id="PS00092">
    <property type="entry name" value="N6_MTASE"/>
    <property type="match status" value="1"/>
</dbReference>
<dbReference type="InterPro" id="IPR046819">
    <property type="entry name" value="MmeI_hel"/>
</dbReference>
<gene>
    <name evidence="10" type="ORF">ACEN37_01535</name>
</gene>
<evidence type="ECO:0000256" key="2">
    <source>
        <dbReference type="ARBA" id="ARBA00022603"/>
    </source>
</evidence>
<comment type="caution">
    <text evidence="10">The sequence shown here is derived from an EMBL/GenBank/DDBJ whole genome shotgun (WGS) entry which is preliminary data.</text>
</comment>